<reference evidence="2 3" key="1">
    <citation type="journal article" date="2004" name="Nat. Biotechnol.">
        <title>The genome sequence of the anaerobic, sulfate-reducing bacterium Desulfovibrio vulgaris Hildenborough.</title>
        <authorList>
            <person name="Heidelberg J.F."/>
            <person name="Seshadri R."/>
            <person name="Haveman S.A."/>
            <person name="Hemme C.L."/>
            <person name="Paulsen I.T."/>
            <person name="Kolonay J.F."/>
            <person name="Eisen J.A."/>
            <person name="Ward N."/>
            <person name="Methe B."/>
            <person name="Brinkac L.M."/>
            <person name="Daugherty S.C."/>
            <person name="Deboy R.T."/>
            <person name="Dodson R.J."/>
            <person name="Durkin A.S."/>
            <person name="Madupu R."/>
            <person name="Nelson W.C."/>
            <person name="Sullivan S.A."/>
            <person name="Fouts D."/>
            <person name="Haft D.H."/>
            <person name="Selengut J."/>
            <person name="Peterson J.D."/>
            <person name="Davidsen T.M."/>
            <person name="Zafar N."/>
            <person name="Zhou L."/>
            <person name="Radune D."/>
            <person name="Dimitrov G."/>
            <person name="Hance M."/>
            <person name="Tran K."/>
            <person name="Khouri H."/>
            <person name="Gill J."/>
            <person name="Utterback T.R."/>
            <person name="Feldblyum T.V."/>
            <person name="Wall J.D."/>
            <person name="Voordouw G."/>
            <person name="Fraser C.M."/>
        </authorList>
    </citation>
    <scope>NUCLEOTIDE SEQUENCE [LARGE SCALE GENOMIC DNA]</scope>
    <source>
        <strain evidence="3">ATCC 29579 / DSM 644 / NCIMB 8303 / VKM B-1760 / Hildenborough</strain>
    </source>
</reference>
<feature type="signal peptide" evidence="1">
    <location>
        <begin position="1"/>
        <end position="45"/>
    </location>
</feature>
<feature type="chain" id="PRO_5004285066" description="Lipoprotein" evidence="1">
    <location>
        <begin position="46"/>
        <end position="188"/>
    </location>
</feature>
<dbReference type="KEGG" id="dvu:DVU_2781"/>
<organism evidence="2 3">
    <name type="scientific">Nitratidesulfovibrio vulgaris (strain ATCC 29579 / DSM 644 / CCUG 34227 / NCIMB 8303 / VKM B-1760 / Hildenborough)</name>
    <name type="common">Desulfovibrio vulgaris</name>
    <dbReference type="NCBI Taxonomy" id="882"/>
    <lineage>
        <taxon>Bacteria</taxon>
        <taxon>Pseudomonadati</taxon>
        <taxon>Thermodesulfobacteriota</taxon>
        <taxon>Desulfovibrionia</taxon>
        <taxon>Desulfovibrionales</taxon>
        <taxon>Desulfovibrionaceae</taxon>
        <taxon>Nitratidesulfovibrio</taxon>
    </lineage>
</organism>
<name>Q727S4_NITV2</name>
<evidence type="ECO:0000313" key="2">
    <source>
        <dbReference type="EMBL" id="AAS97253.1"/>
    </source>
</evidence>
<keyword evidence="1" id="KW-0732">Signal</keyword>
<sequence length="188" mass="20392">MIDVPRCVPASCGGVMPNPLRSRIFASLLPCVVIACLSAPASAVAARTVEGPDAAVIRSLIEAGNDLAVAYDADTGLCARIRTDKAHLADIRDKGGVSMKRLLGVVERAQEPSVHEAFDHALRSVRKVEHTLDGAEEICRRGDNRLQATGYVYKMQDDAQLLVESGLRLCRTLQDALPRFTWPDCTRP</sequence>
<gene>
    <name evidence="2" type="ordered locus">DVU_2781</name>
</gene>
<keyword evidence="3" id="KW-1185">Reference proteome</keyword>
<dbReference type="AlphaFoldDB" id="Q727S4"/>
<dbReference type="PATRIC" id="fig|882.5.peg.2516"/>
<dbReference type="STRING" id="882.DVU_2781"/>
<accession>Q727S4</accession>
<protein>
    <recommendedName>
        <fullName evidence="4">Lipoprotein</fullName>
    </recommendedName>
</protein>
<evidence type="ECO:0000313" key="3">
    <source>
        <dbReference type="Proteomes" id="UP000002194"/>
    </source>
</evidence>
<dbReference type="EnsemblBacteria" id="AAS97253">
    <property type="protein sequence ID" value="AAS97253"/>
    <property type="gene ID" value="DVU_2781"/>
</dbReference>
<dbReference type="Proteomes" id="UP000002194">
    <property type="component" value="Chromosome"/>
</dbReference>
<evidence type="ECO:0000256" key="1">
    <source>
        <dbReference type="SAM" id="SignalP"/>
    </source>
</evidence>
<dbReference type="PaxDb" id="882-DVU_2781"/>
<dbReference type="EMBL" id="AE017285">
    <property type="protein sequence ID" value="AAS97253.1"/>
    <property type="molecule type" value="Genomic_DNA"/>
</dbReference>
<evidence type="ECO:0008006" key="4">
    <source>
        <dbReference type="Google" id="ProtNLM"/>
    </source>
</evidence>
<dbReference type="HOGENOM" id="CLU_1545191_0_0_7"/>
<proteinExistence type="predicted"/>